<evidence type="ECO:0000256" key="1">
    <source>
        <dbReference type="ARBA" id="ARBA00001911"/>
    </source>
</evidence>
<comment type="cofactor">
    <cofactor evidence="1">
        <name>NAD(+)</name>
        <dbReference type="ChEBI" id="CHEBI:57540"/>
    </cofactor>
</comment>
<dbReference type="Pfam" id="PF16363">
    <property type="entry name" value="GDP_Man_Dehyd"/>
    <property type="match status" value="1"/>
</dbReference>
<evidence type="ECO:0000259" key="14">
    <source>
        <dbReference type="Pfam" id="PF16363"/>
    </source>
</evidence>
<evidence type="ECO:0000256" key="11">
    <source>
        <dbReference type="ARBA" id="ARBA00023034"/>
    </source>
</evidence>
<keyword evidence="9" id="KW-1133">Transmembrane helix</keyword>
<comment type="subcellular location">
    <subcellularLocation>
        <location evidence="2">Golgi apparatus</location>
        <location evidence="2">Golgi stack membrane</location>
        <topology evidence="2">Single-pass type II membrane protein</topology>
    </subcellularLocation>
</comment>
<keyword evidence="13" id="KW-0456">Lyase</keyword>
<dbReference type="GO" id="GO:0070403">
    <property type="term" value="F:NAD+ binding"/>
    <property type="evidence" value="ECO:0007669"/>
    <property type="project" value="InterPro"/>
</dbReference>
<dbReference type="InterPro" id="IPR016040">
    <property type="entry name" value="NAD(P)-bd_dom"/>
</dbReference>
<dbReference type="GO" id="GO:0032580">
    <property type="term" value="C:Golgi cisterna membrane"/>
    <property type="evidence" value="ECO:0007669"/>
    <property type="project" value="UniProtKB-SubCell"/>
</dbReference>
<feature type="domain" description="NAD(P)-binding" evidence="14">
    <location>
        <begin position="1"/>
        <end position="149"/>
    </location>
</feature>
<dbReference type="SUPFAM" id="SSF51735">
    <property type="entry name" value="NAD(P)-binding Rossmann-fold domains"/>
    <property type="match status" value="1"/>
</dbReference>
<evidence type="ECO:0000256" key="3">
    <source>
        <dbReference type="ARBA" id="ARBA00005100"/>
    </source>
</evidence>
<accession>X0VME4</accession>
<evidence type="ECO:0000256" key="7">
    <source>
        <dbReference type="ARBA" id="ARBA00022793"/>
    </source>
</evidence>
<comment type="similarity">
    <text evidence="4">Belongs to the NAD(P)-dependent epimerase/dehydratase family. UDP-glucuronic acid decarboxylase subfamily.</text>
</comment>
<evidence type="ECO:0000256" key="2">
    <source>
        <dbReference type="ARBA" id="ARBA00004447"/>
    </source>
</evidence>
<dbReference type="GO" id="GO:0048040">
    <property type="term" value="F:UDP-glucuronate decarboxylase activity"/>
    <property type="evidence" value="ECO:0007669"/>
    <property type="project" value="UniProtKB-EC"/>
</dbReference>
<dbReference type="PANTHER" id="PTHR43078">
    <property type="entry name" value="UDP-GLUCURONIC ACID DECARBOXYLASE-RELATED"/>
    <property type="match status" value="1"/>
</dbReference>
<evidence type="ECO:0000256" key="4">
    <source>
        <dbReference type="ARBA" id="ARBA00007505"/>
    </source>
</evidence>
<sequence>YHQQYDLPVVVARFFNTVGPRQTGQYGMVIPRFVERALRNEPLSIYGTGKQSRCFAYVGDVVECAIALMNSPNAAGRVYNIGSTEEITIESLADKIIEMTDSRSKKKFISYEEAYGRPFDDMMRRVPCLDRIRETVGYEPKTSLTQMLEYVIAEKRKTLQSTSS</sequence>
<name>X0VME4_9ZZZZ</name>
<keyword evidence="8" id="KW-0735">Signal-anchor</keyword>
<comment type="caution">
    <text evidence="15">The sequence shown here is derived from an EMBL/GenBank/DDBJ whole genome shotgun (WGS) entry which is preliminary data.</text>
</comment>
<dbReference type="EC" id="4.1.1.35" evidence="5"/>
<organism evidence="15">
    <name type="scientific">marine sediment metagenome</name>
    <dbReference type="NCBI Taxonomy" id="412755"/>
    <lineage>
        <taxon>unclassified sequences</taxon>
        <taxon>metagenomes</taxon>
        <taxon>ecological metagenomes</taxon>
    </lineage>
</organism>
<reference evidence="15" key="1">
    <citation type="journal article" date="2014" name="Front. Microbiol.">
        <title>High frequency of phylogenetically diverse reductive dehalogenase-homologous genes in deep subseafloor sedimentary metagenomes.</title>
        <authorList>
            <person name="Kawai M."/>
            <person name="Futagami T."/>
            <person name="Toyoda A."/>
            <person name="Takaki Y."/>
            <person name="Nishi S."/>
            <person name="Hori S."/>
            <person name="Arai W."/>
            <person name="Tsubouchi T."/>
            <person name="Morono Y."/>
            <person name="Uchiyama I."/>
            <person name="Ito T."/>
            <person name="Fujiyama A."/>
            <person name="Inagaki F."/>
            <person name="Takami H."/>
        </authorList>
    </citation>
    <scope>NUCLEOTIDE SEQUENCE</scope>
    <source>
        <strain evidence="15">Expedition CK06-06</strain>
    </source>
</reference>
<evidence type="ECO:0000256" key="9">
    <source>
        <dbReference type="ARBA" id="ARBA00022989"/>
    </source>
</evidence>
<keyword evidence="7" id="KW-0210">Decarboxylase</keyword>
<feature type="non-terminal residue" evidence="15">
    <location>
        <position position="1"/>
    </location>
</feature>
<evidence type="ECO:0000256" key="5">
    <source>
        <dbReference type="ARBA" id="ARBA00012290"/>
    </source>
</evidence>
<dbReference type="PANTHER" id="PTHR43078:SF6">
    <property type="entry name" value="UDP-GLUCURONIC ACID DECARBOXYLASE 1"/>
    <property type="match status" value="1"/>
</dbReference>
<proteinExistence type="inferred from homology"/>
<dbReference type="GO" id="GO:0033320">
    <property type="term" value="P:UDP-D-xylose biosynthetic process"/>
    <property type="evidence" value="ECO:0007669"/>
    <property type="project" value="UniProtKB-UniPathway"/>
</dbReference>
<keyword evidence="6" id="KW-0812">Transmembrane</keyword>
<dbReference type="InterPro" id="IPR036291">
    <property type="entry name" value="NAD(P)-bd_dom_sf"/>
</dbReference>
<keyword evidence="12" id="KW-0472">Membrane</keyword>
<comment type="pathway">
    <text evidence="3">Nucleotide-sugar biosynthesis; UDP-alpha-D-xylose biosynthesis; UDP-alpha-D-xylose from UDP-alpha-D-glucuronate: step 1/1.</text>
</comment>
<dbReference type="Gene3D" id="3.40.50.720">
    <property type="entry name" value="NAD(P)-binding Rossmann-like Domain"/>
    <property type="match status" value="1"/>
</dbReference>
<evidence type="ECO:0000256" key="6">
    <source>
        <dbReference type="ARBA" id="ARBA00022692"/>
    </source>
</evidence>
<dbReference type="GO" id="GO:0042732">
    <property type="term" value="P:D-xylose metabolic process"/>
    <property type="evidence" value="ECO:0007669"/>
    <property type="project" value="InterPro"/>
</dbReference>
<protein>
    <recommendedName>
        <fullName evidence="5">UDP-glucuronate decarboxylase</fullName>
        <ecNumber evidence="5">4.1.1.35</ecNumber>
    </recommendedName>
</protein>
<keyword evidence="11" id="KW-0333">Golgi apparatus</keyword>
<keyword evidence="10" id="KW-0520">NAD</keyword>
<dbReference type="AlphaFoldDB" id="X0VME4"/>
<dbReference type="InterPro" id="IPR044516">
    <property type="entry name" value="UXS-like"/>
</dbReference>
<gene>
    <name evidence="15" type="ORF">S01H1_39374</name>
</gene>
<evidence type="ECO:0000256" key="13">
    <source>
        <dbReference type="ARBA" id="ARBA00023239"/>
    </source>
</evidence>
<evidence type="ECO:0000256" key="10">
    <source>
        <dbReference type="ARBA" id="ARBA00023027"/>
    </source>
</evidence>
<dbReference type="EMBL" id="BARS01024843">
    <property type="protein sequence ID" value="GAG12362.1"/>
    <property type="molecule type" value="Genomic_DNA"/>
</dbReference>
<evidence type="ECO:0000313" key="15">
    <source>
        <dbReference type="EMBL" id="GAG12362.1"/>
    </source>
</evidence>
<dbReference type="UniPathway" id="UPA00796">
    <property type="reaction ID" value="UER00771"/>
</dbReference>
<evidence type="ECO:0000256" key="8">
    <source>
        <dbReference type="ARBA" id="ARBA00022968"/>
    </source>
</evidence>
<evidence type="ECO:0000256" key="12">
    <source>
        <dbReference type="ARBA" id="ARBA00023136"/>
    </source>
</evidence>